<name>A0ABV3EKH2_9ACTN</name>
<gene>
    <name evidence="5" type="ORF">AB0D95_05270</name>
</gene>
<dbReference type="PROSITE" id="PS51168">
    <property type="entry name" value="CHORISMATE_MUT_2"/>
    <property type="match status" value="1"/>
</dbReference>
<evidence type="ECO:0000256" key="3">
    <source>
        <dbReference type="SAM" id="MobiDB-lite"/>
    </source>
</evidence>
<accession>A0ABV3EKH2</accession>
<keyword evidence="2" id="KW-0175">Coiled coil</keyword>
<dbReference type="InterPro" id="IPR002701">
    <property type="entry name" value="CM_II_prokaryot"/>
</dbReference>
<keyword evidence="6" id="KW-1185">Reference proteome</keyword>
<dbReference type="Proteomes" id="UP001551584">
    <property type="component" value="Unassembled WGS sequence"/>
</dbReference>
<dbReference type="Pfam" id="PF01817">
    <property type="entry name" value="CM_2"/>
    <property type="match status" value="1"/>
</dbReference>
<dbReference type="EMBL" id="JBEZNA010000007">
    <property type="protein sequence ID" value="MEU9576680.1"/>
    <property type="molecule type" value="Genomic_DNA"/>
</dbReference>
<dbReference type="EC" id="5.4.99.5" evidence="5"/>
<keyword evidence="1 5" id="KW-0413">Isomerase</keyword>
<feature type="region of interest" description="Disordered" evidence="3">
    <location>
        <begin position="63"/>
        <end position="83"/>
    </location>
</feature>
<feature type="compositionally biased region" description="Basic and acidic residues" evidence="3">
    <location>
        <begin position="1"/>
        <end position="26"/>
    </location>
</feature>
<dbReference type="Gene3D" id="1.20.59.10">
    <property type="entry name" value="Chorismate mutase"/>
    <property type="match status" value="1"/>
</dbReference>
<dbReference type="PANTHER" id="PTHR38041:SF1">
    <property type="entry name" value="CHORISMATE MUTASE"/>
    <property type="match status" value="1"/>
</dbReference>
<dbReference type="PANTHER" id="PTHR38041">
    <property type="entry name" value="CHORISMATE MUTASE"/>
    <property type="match status" value="1"/>
</dbReference>
<evidence type="ECO:0000313" key="6">
    <source>
        <dbReference type="Proteomes" id="UP001551584"/>
    </source>
</evidence>
<sequence>MFRTDDAARAGDPTGRDESGRLERVPSSRTGSTIARGEVVGSATPAGVMALLLGIGPAAHRRDRFRGVRGGPRAPGGGATMWPMSQHRASFSLAEIRERIDALDADLVHLLARREKLVREAAGLKKDERAVRAPDRAERVVAAARAEAERAGLTPAVAETVWRAMVGAFIDLELTEHRREGAPR</sequence>
<dbReference type="SUPFAM" id="SSF48600">
    <property type="entry name" value="Chorismate mutase II"/>
    <property type="match status" value="1"/>
</dbReference>
<evidence type="ECO:0000259" key="4">
    <source>
        <dbReference type="PROSITE" id="PS51168"/>
    </source>
</evidence>
<dbReference type="InterPro" id="IPR036263">
    <property type="entry name" value="Chorismate_II_sf"/>
</dbReference>
<dbReference type="SMART" id="SM00830">
    <property type="entry name" value="CM_2"/>
    <property type="match status" value="1"/>
</dbReference>
<organism evidence="5 6">
    <name type="scientific">Streptomyces chilikensis</name>
    <dbReference type="NCBI Taxonomy" id="1194079"/>
    <lineage>
        <taxon>Bacteria</taxon>
        <taxon>Bacillati</taxon>
        <taxon>Actinomycetota</taxon>
        <taxon>Actinomycetes</taxon>
        <taxon>Kitasatosporales</taxon>
        <taxon>Streptomycetaceae</taxon>
        <taxon>Streptomyces</taxon>
    </lineage>
</organism>
<proteinExistence type="predicted"/>
<feature type="coiled-coil region" evidence="2">
    <location>
        <begin position="93"/>
        <end position="127"/>
    </location>
</feature>
<evidence type="ECO:0000256" key="1">
    <source>
        <dbReference type="ARBA" id="ARBA00023235"/>
    </source>
</evidence>
<dbReference type="InterPro" id="IPR036979">
    <property type="entry name" value="CM_dom_sf"/>
</dbReference>
<dbReference type="RefSeq" id="WP_359269172.1">
    <property type="nucleotide sequence ID" value="NZ_JBEZNA010000007.1"/>
</dbReference>
<dbReference type="GO" id="GO:0004106">
    <property type="term" value="F:chorismate mutase activity"/>
    <property type="evidence" value="ECO:0007669"/>
    <property type="project" value="UniProtKB-EC"/>
</dbReference>
<comment type="caution">
    <text evidence="5">The sequence shown here is derived from an EMBL/GenBank/DDBJ whole genome shotgun (WGS) entry which is preliminary data.</text>
</comment>
<evidence type="ECO:0000256" key="2">
    <source>
        <dbReference type="SAM" id="Coils"/>
    </source>
</evidence>
<reference evidence="5 6" key="1">
    <citation type="submission" date="2024-06" db="EMBL/GenBank/DDBJ databases">
        <title>The Natural Products Discovery Center: Release of the First 8490 Sequenced Strains for Exploring Actinobacteria Biosynthetic Diversity.</title>
        <authorList>
            <person name="Kalkreuter E."/>
            <person name="Kautsar S.A."/>
            <person name="Yang D."/>
            <person name="Bader C.D."/>
            <person name="Teijaro C.N."/>
            <person name="Fluegel L."/>
            <person name="Davis C.M."/>
            <person name="Simpson J.R."/>
            <person name="Lauterbach L."/>
            <person name="Steele A.D."/>
            <person name="Gui C."/>
            <person name="Meng S."/>
            <person name="Li G."/>
            <person name="Viehrig K."/>
            <person name="Ye F."/>
            <person name="Su P."/>
            <person name="Kiefer A.F."/>
            <person name="Nichols A."/>
            <person name="Cepeda A.J."/>
            <person name="Yan W."/>
            <person name="Fan B."/>
            <person name="Jiang Y."/>
            <person name="Adhikari A."/>
            <person name="Zheng C.-J."/>
            <person name="Schuster L."/>
            <person name="Cowan T.M."/>
            <person name="Smanski M.J."/>
            <person name="Chevrette M.G."/>
            <person name="De Carvalho L.P.S."/>
            <person name="Shen B."/>
        </authorList>
    </citation>
    <scope>NUCLEOTIDE SEQUENCE [LARGE SCALE GENOMIC DNA]</scope>
    <source>
        <strain evidence="5 6">NPDC048117</strain>
    </source>
</reference>
<evidence type="ECO:0000313" key="5">
    <source>
        <dbReference type="EMBL" id="MEU9576680.1"/>
    </source>
</evidence>
<protein>
    <submittedName>
        <fullName evidence="5">Chorismate mutase</fullName>
        <ecNumber evidence="5">5.4.99.5</ecNumber>
    </submittedName>
</protein>
<feature type="compositionally biased region" description="Gly residues" evidence="3">
    <location>
        <begin position="68"/>
        <end position="79"/>
    </location>
</feature>
<feature type="domain" description="Chorismate mutase" evidence="4">
    <location>
        <begin position="87"/>
        <end position="177"/>
    </location>
</feature>
<feature type="region of interest" description="Disordered" evidence="3">
    <location>
        <begin position="1"/>
        <end position="33"/>
    </location>
</feature>
<dbReference type="InterPro" id="IPR051331">
    <property type="entry name" value="Chorismate_mutase-related"/>
</dbReference>